<comment type="caution">
    <text evidence="2">The sequence shown here is derived from an EMBL/GenBank/DDBJ whole genome shotgun (WGS) entry which is preliminary data.</text>
</comment>
<evidence type="ECO:0000256" key="1">
    <source>
        <dbReference type="SAM" id="Phobius"/>
    </source>
</evidence>
<reference evidence="2 3" key="1">
    <citation type="journal article" date="2016" name="Nat. Commun.">
        <title>Thousands of microbial genomes shed light on interconnected biogeochemical processes in an aquifer system.</title>
        <authorList>
            <person name="Anantharaman K."/>
            <person name="Brown C.T."/>
            <person name="Hug L.A."/>
            <person name="Sharon I."/>
            <person name="Castelle C.J."/>
            <person name="Probst A.J."/>
            <person name="Thomas B.C."/>
            <person name="Singh A."/>
            <person name="Wilkins M.J."/>
            <person name="Karaoz U."/>
            <person name="Brodie E.L."/>
            <person name="Williams K.H."/>
            <person name="Hubbard S.S."/>
            <person name="Banfield J.F."/>
        </authorList>
    </citation>
    <scope>NUCLEOTIDE SEQUENCE [LARGE SCALE GENOMIC DNA]</scope>
</reference>
<dbReference type="Proteomes" id="UP000179283">
    <property type="component" value="Unassembled WGS sequence"/>
</dbReference>
<gene>
    <name evidence="2" type="ORF">A2920_00750</name>
</gene>
<dbReference type="EMBL" id="MHWD01000012">
    <property type="protein sequence ID" value="OHB04226.1"/>
    <property type="molecule type" value="Genomic_DNA"/>
</dbReference>
<protein>
    <submittedName>
        <fullName evidence="2">Uncharacterized protein</fullName>
    </submittedName>
</protein>
<name>A0A1G2U403_9BACT</name>
<dbReference type="AlphaFoldDB" id="A0A1G2U403"/>
<feature type="transmembrane region" description="Helical" evidence="1">
    <location>
        <begin position="12"/>
        <end position="30"/>
    </location>
</feature>
<evidence type="ECO:0000313" key="3">
    <source>
        <dbReference type="Proteomes" id="UP000179283"/>
    </source>
</evidence>
<sequence>MAVVGEPHAPGVAVNVGVGFCAGIAVYVIVKVSVAPGKRVSVALEFCVLVMDCNVYPDGTELEVSVYEEPEELGLIVLELAVLPSGFIVQVPPDTVSTTFIVALQVAVTGPRGKASP</sequence>
<keyword evidence="1" id="KW-0812">Transmembrane</keyword>
<organism evidence="2 3">
    <name type="scientific">Candidatus Zambryskibacteria bacterium RIFCSPLOWO2_01_FULL_43_17</name>
    <dbReference type="NCBI Taxonomy" id="1802760"/>
    <lineage>
        <taxon>Bacteria</taxon>
        <taxon>Candidatus Zambryskiibacteriota</taxon>
    </lineage>
</organism>
<keyword evidence="1" id="KW-0472">Membrane</keyword>
<evidence type="ECO:0000313" key="2">
    <source>
        <dbReference type="EMBL" id="OHB04226.1"/>
    </source>
</evidence>
<proteinExistence type="predicted"/>
<keyword evidence="1" id="KW-1133">Transmembrane helix</keyword>
<accession>A0A1G2U403</accession>